<evidence type="ECO:0000313" key="3">
    <source>
        <dbReference type="Proteomes" id="UP000033452"/>
    </source>
</evidence>
<accession>A0A0F4QXS5</accession>
<evidence type="ECO:0000256" key="1">
    <source>
        <dbReference type="SAM" id="Phobius"/>
    </source>
</evidence>
<dbReference type="Pfam" id="PF20403">
    <property type="entry name" value="DUF6693"/>
    <property type="match status" value="1"/>
</dbReference>
<comment type="caution">
    <text evidence="2">The sequence shown here is derived from an EMBL/GenBank/DDBJ whole genome shotgun (WGS) entry which is preliminary data.</text>
</comment>
<reference evidence="2 3" key="1">
    <citation type="journal article" date="2015" name="BMC Genomics">
        <title>Genome mining reveals unlocked bioactive potential of marine Gram-negative bacteria.</title>
        <authorList>
            <person name="Machado H."/>
            <person name="Sonnenschein E.C."/>
            <person name="Melchiorsen J."/>
            <person name="Gram L."/>
        </authorList>
    </citation>
    <scope>NUCLEOTIDE SEQUENCE [LARGE SCALE GENOMIC DNA]</scope>
    <source>
        <strain evidence="2 3">S2471</strain>
    </source>
</reference>
<protein>
    <submittedName>
        <fullName evidence="2">Membrane protein</fullName>
    </submittedName>
</protein>
<sequence length="104" mass="12020">MRIQADVGTLDILGHLILWFILILITFGIGAFFFPYSFSKFIINRSKVIDDNGNPRQMVCYTDIFGNIGHVILWIIISIITLGLGYAFYFYKVWNYSLNNTTIE</sequence>
<dbReference type="PATRIC" id="fig|43658.5.peg.1232"/>
<dbReference type="InterPro" id="IPR046515">
    <property type="entry name" value="DUF6693"/>
</dbReference>
<keyword evidence="1" id="KW-1133">Transmembrane helix</keyword>
<keyword evidence="1" id="KW-0472">Membrane</keyword>
<dbReference type="AlphaFoldDB" id="A0A0F4QXS5"/>
<keyword evidence="3" id="KW-1185">Reference proteome</keyword>
<gene>
    <name evidence="2" type="ORF">TW77_05900</name>
</gene>
<dbReference type="EMBL" id="JXYA01000010">
    <property type="protein sequence ID" value="KJZ11412.1"/>
    <property type="molecule type" value="Genomic_DNA"/>
</dbReference>
<dbReference type="OrthoDB" id="6444713at2"/>
<proteinExistence type="predicted"/>
<evidence type="ECO:0000313" key="2">
    <source>
        <dbReference type="EMBL" id="KJZ11412.1"/>
    </source>
</evidence>
<dbReference type="RefSeq" id="WP_046004037.1">
    <property type="nucleotide sequence ID" value="NZ_JXYA01000010.1"/>
</dbReference>
<name>A0A0F4QXS5_9GAMM</name>
<feature type="transmembrane region" description="Helical" evidence="1">
    <location>
        <begin position="12"/>
        <end position="36"/>
    </location>
</feature>
<dbReference type="Proteomes" id="UP000033452">
    <property type="component" value="Unassembled WGS sequence"/>
</dbReference>
<organism evidence="2 3">
    <name type="scientific">Pseudoalteromonas rubra</name>
    <dbReference type="NCBI Taxonomy" id="43658"/>
    <lineage>
        <taxon>Bacteria</taxon>
        <taxon>Pseudomonadati</taxon>
        <taxon>Pseudomonadota</taxon>
        <taxon>Gammaproteobacteria</taxon>
        <taxon>Alteromonadales</taxon>
        <taxon>Pseudoalteromonadaceae</taxon>
        <taxon>Pseudoalteromonas</taxon>
    </lineage>
</organism>
<keyword evidence="1" id="KW-0812">Transmembrane</keyword>
<feature type="transmembrane region" description="Helical" evidence="1">
    <location>
        <begin position="71"/>
        <end position="91"/>
    </location>
</feature>